<feature type="region of interest" description="Disordered" evidence="1">
    <location>
        <begin position="174"/>
        <end position="222"/>
    </location>
</feature>
<gene>
    <name evidence="2" type="ORF">AVDCRST_MAG31-2420</name>
</gene>
<proteinExistence type="predicted"/>
<reference evidence="2" key="1">
    <citation type="submission" date="2020-02" db="EMBL/GenBank/DDBJ databases">
        <authorList>
            <person name="Meier V. D."/>
        </authorList>
    </citation>
    <scope>NUCLEOTIDE SEQUENCE</scope>
    <source>
        <strain evidence="2">AVDCRST_MAG31</strain>
    </source>
</reference>
<accession>A0A6J4TSV3</accession>
<evidence type="ECO:0000313" key="2">
    <source>
        <dbReference type="EMBL" id="CAA9531341.1"/>
    </source>
</evidence>
<evidence type="ECO:0000256" key="1">
    <source>
        <dbReference type="SAM" id="MobiDB-lite"/>
    </source>
</evidence>
<dbReference type="RefSeq" id="WP_294170959.1">
    <property type="nucleotide sequence ID" value="NZ_CADCWA010000185.1"/>
</dbReference>
<organism evidence="2">
    <name type="scientific">uncultured Sphingomonas sp</name>
    <dbReference type="NCBI Taxonomy" id="158754"/>
    <lineage>
        <taxon>Bacteria</taxon>
        <taxon>Pseudomonadati</taxon>
        <taxon>Pseudomonadota</taxon>
        <taxon>Alphaproteobacteria</taxon>
        <taxon>Sphingomonadales</taxon>
        <taxon>Sphingomonadaceae</taxon>
        <taxon>Sphingomonas</taxon>
        <taxon>environmental samples</taxon>
    </lineage>
</organism>
<protein>
    <submittedName>
        <fullName evidence="2">Uncharacterized protein</fullName>
    </submittedName>
</protein>
<dbReference type="AlphaFoldDB" id="A0A6J4TSV3"/>
<dbReference type="EMBL" id="CADCWA010000185">
    <property type="protein sequence ID" value="CAA9531341.1"/>
    <property type="molecule type" value="Genomic_DNA"/>
</dbReference>
<sequence length="222" mass="24142">MDQPATSPDTPGFDIVPVRGRHDGWTPARQQAFIAALAETACVAEAAAAVGMTPKSAYRLRARPEAAAFRQAWAVALDFAVQRVAEAAIGRALNGTVRPVYFGGEQVGERRYFDERLTMFILRTRDPVRFGAWRDRYDARQHPDGPGRLLGIALDELGGSELGDTTACAIAMAADNDPSVPPPLLGDPADASCRDRDPADDWLSTERVLRPRPRPPSRHDVA</sequence>
<name>A0A6J4TSV3_9SPHN</name>